<evidence type="ECO:0000313" key="3">
    <source>
        <dbReference type="Proteomes" id="UP000887540"/>
    </source>
</evidence>
<evidence type="ECO:0000313" key="4">
    <source>
        <dbReference type="WBParaSite" id="ACRNAN_scaffold5727.g28309.t1"/>
    </source>
</evidence>
<reference evidence="4" key="1">
    <citation type="submission" date="2022-11" db="UniProtKB">
        <authorList>
            <consortium name="WormBaseParasite"/>
        </authorList>
    </citation>
    <scope>IDENTIFICATION</scope>
</reference>
<dbReference type="AlphaFoldDB" id="A0A914E4N2"/>
<name>A0A914E4N2_9BILA</name>
<keyword evidence="3" id="KW-1185">Reference proteome</keyword>
<dbReference type="CDD" id="cd00117">
    <property type="entry name" value="TFP"/>
    <property type="match status" value="1"/>
</dbReference>
<proteinExistence type="predicted"/>
<dbReference type="InterPro" id="IPR031424">
    <property type="entry name" value="QVR-like"/>
</dbReference>
<evidence type="ECO:0000256" key="1">
    <source>
        <dbReference type="ARBA" id="ARBA00022729"/>
    </source>
</evidence>
<sequence length="265" mass="29640">MLCYNCTSSLGRTMDEDQNAKKAMRNFLDANYNIPPVNENCNAPENFSLEVKYAPYQTISVNEVNCPNSDKCVKIMVENSGLKFTIRGCQSYVYKSETKSENIECKSGQSPTICFCQGDLCNHAAVFNVGFANVIVNGHQGPDEVVSKRTMETTINLDANGVLRGSTTLKARHWILGFTGGVAVVLFDENQKELWRTPDWHSFGVNLWSSSTREWSDQVPAEIVPQVKKFSIIHAHTPKDRFLPWLRNNGPLVIKVIQTVMGAGR</sequence>
<dbReference type="GO" id="GO:0032222">
    <property type="term" value="P:regulation of synaptic transmission, cholinergic"/>
    <property type="evidence" value="ECO:0007669"/>
    <property type="project" value="InterPro"/>
</dbReference>
<dbReference type="Pfam" id="PF17064">
    <property type="entry name" value="QVR"/>
    <property type="match status" value="1"/>
</dbReference>
<evidence type="ECO:0000256" key="2">
    <source>
        <dbReference type="ARBA" id="ARBA00023180"/>
    </source>
</evidence>
<dbReference type="Proteomes" id="UP000887540">
    <property type="component" value="Unplaced"/>
</dbReference>
<protein>
    <submittedName>
        <fullName evidence="4">Uncharacterized protein</fullName>
    </submittedName>
</protein>
<keyword evidence="2" id="KW-0325">Glycoprotein</keyword>
<organism evidence="3 4">
    <name type="scientific">Acrobeloides nanus</name>
    <dbReference type="NCBI Taxonomy" id="290746"/>
    <lineage>
        <taxon>Eukaryota</taxon>
        <taxon>Metazoa</taxon>
        <taxon>Ecdysozoa</taxon>
        <taxon>Nematoda</taxon>
        <taxon>Chromadorea</taxon>
        <taxon>Rhabditida</taxon>
        <taxon>Tylenchina</taxon>
        <taxon>Cephalobomorpha</taxon>
        <taxon>Cephaloboidea</taxon>
        <taxon>Cephalobidae</taxon>
        <taxon>Acrobeloides</taxon>
    </lineage>
</organism>
<dbReference type="GO" id="GO:0030431">
    <property type="term" value="P:sleep"/>
    <property type="evidence" value="ECO:0007669"/>
    <property type="project" value="InterPro"/>
</dbReference>
<dbReference type="WBParaSite" id="ACRNAN_scaffold5727.g28309.t1">
    <property type="protein sequence ID" value="ACRNAN_scaffold5727.g28309.t1"/>
    <property type="gene ID" value="ACRNAN_scaffold5727.g28309"/>
</dbReference>
<accession>A0A914E4N2</accession>
<keyword evidence="1" id="KW-0732">Signal</keyword>